<dbReference type="Pfam" id="PF03020">
    <property type="entry name" value="LEM"/>
    <property type="match status" value="1"/>
</dbReference>
<dbReference type="InterPro" id="IPR011015">
    <property type="entry name" value="LEM/LEM-like_dom_sf"/>
</dbReference>
<comment type="caution">
    <text evidence="4">The sequence shown here is derived from an EMBL/GenBank/DDBJ whole genome shotgun (WGS) entry which is preliminary data.</text>
</comment>
<dbReference type="PROSITE" id="PS50954">
    <property type="entry name" value="LEM"/>
    <property type="match status" value="1"/>
</dbReference>
<dbReference type="InterPro" id="IPR003887">
    <property type="entry name" value="LEM_dom"/>
</dbReference>
<feature type="domain" description="LEM" evidence="3">
    <location>
        <begin position="2"/>
        <end position="46"/>
    </location>
</feature>
<keyword evidence="2" id="KW-0472">Membrane</keyword>
<reference evidence="4" key="1">
    <citation type="submission" date="2020-10" db="EMBL/GenBank/DDBJ databases">
        <title>Chromosome-scale genome assembly of the Allis shad, Alosa alosa.</title>
        <authorList>
            <person name="Margot Z."/>
            <person name="Christophe K."/>
            <person name="Cabau C."/>
            <person name="Louis A."/>
            <person name="Berthelot C."/>
            <person name="Parey E."/>
            <person name="Roest Crollius H."/>
            <person name="Montfort J."/>
            <person name="Robinson-Rechavi M."/>
            <person name="Bucao C."/>
            <person name="Bouchez O."/>
            <person name="Gislard M."/>
            <person name="Lluch J."/>
            <person name="Milhes M."/>
            <person name="Lampietro C."/>
            <person name="Lopez Roques C."/>
            <person name="Donnadieu C."/>
            <person name="Braasch I."/>
            <person name="Desvignes T."/>
            <person name="Postlethwait J."/>
            <person name="Bobe J."/>
            <person name="Guiguen Y."/>
        </authorList>
    </citation>
    <scope>NUCLEOTIDE SEQUENCE</scope>
    <source>
        <strain evidence="4">M-15738</strain>
        <tissue evidence="4">Blood</tissue>
    </source>
</reference>
<dbReference type="AlphaFoldDB" id="A0AAV6H7H3"/>
<evidence type="ECO:0000256" key="2">
    <source>
        <dbReference type="SAM" id="Phobius"/>
    </source>
</evidence>
<dbReference type="SUPFAM" id="SSF63451">
    <property type="entry name" value="LEM domain"/>
    <property type="match status" value="1"/>
</dbReference>
<keyword evidence="2" id="KW-0812">Transmembrane</keyword>
<feature type="region of interest" description="Disordered" evidence="1">
    <location>
        <begin position="44"/>
        <end position="68"/>
    </location>
</feature>
<proteinExistence type="predicted"/>
<feature type="compositionally biased region" description="Basic and acidic residues" evidence="1">
    <location>
        <begin position="55"/>
        <end position="68"/>
    </location>
</feature>
<sequence>MSVILSNKSDDEIRWLLDDYGIKHGPVVDSTRYLYEKKLKEAMANEKKARLRPRPPSDRSHYREEEEEITYERRRPQMSYRRDEDLRERQWKYREMDDVDNYRMQATYRNMTQSRLGTAPLATEEKNSSSSGIPLWVKFMLFLLVAALLFFVFINMEPAEGVPFKILG</sequence>
<evidence type="ECO:0000259" key="3">
    <source>
        <dbReference type="PROSITE" id="PS50954"/>
    </source>
</evidence>
<organism evidence="4 5">
    <name type="scientific">Alosa alosa</name>
    <name type="common">allis shad</name>
    <dbReference type="NCBI Taxonomy" id="278164"/>
    <lineage>
        <taxon>Eukaryota</taxon>
        <taxon>Metazoa</taxon>
        <taxon>Chordata</taxon>
        <taxon>Craniata</taxon>
        <taxon>Vertebrata</taxon>
        <taxon>Euteleostomi</taxon>
        <taxon>Actinopterygii</taxon>
        <taxon>Neopterygii</taxon>
        <taxon>Teleostei</taxon>
        <taxon>Clupei</taxon>
        <taxon>Clupeiformes</taxon>
        <taxon>Clupeoidei</taxon>
        <taxon>Clupeidae</taxon>
        <taxon>Alosa</taxon>
    </lineage>
</organism>
<dbReference type="PANTHER" id="PTHR12019">
    <property type="entry name" value="LAMINA-ASSOCIATED POLYPEPTIDE THYMOPOIETIN"/>
    <property type="match status" value="1"/>
</dbReference>
<dbReference type="FunFam" id="1.10.720.40:FF:000001">
    <property type="entry name" value="LEM domain containing 2, isoform CRA_a"/>
    <property type="match status" value="1"/>
</dbReference>
<dbReference type="PANTHER" id="PTHR12019:SF5">
    <property type="entry name" value="EMERIN (EMERY-DREIFUSS MUSCULAR DYSTROPHY)"/>
    <property type="match status" value="1"/>
</dbReference>
<keyword evidence="2" id="KW-1133">Transmembrane helix</keyword>
<name>A0AAV6H7H3_9TELE</name>
<feature type="transmembrane region" description="Helical" evidence="2">
    <location>
        <begin position="135"/>
        <end position="154"/>
    </location>
</feature>
<dbReference type="EMBL" id="JADWDJ010000004">
    <property type="protein sequence ID" value="KAG5282020.1"/>
    <property type="molecule type" value="Genomic_DNA"/>
</dbReference>
<dbReference type="SMART" id="SM00540">
    <property type="entry name" value="LEM"/>
    <property type="match status" value="1"/>
</dbReference>
<evidence type="ECO:0000313" key="5">
    <source>
        <dbReference type="Proteomes" id="UP000823561"/>
    </source>
</evidence>
<protein>
    <recommendedName>
        <fullName evidence="3">LEM domain-containing protein</fullName>
    </recommendedName>
</protein>
<evidence type="ECO:0000256" key="1">
    <source>
        <dbReference type="SAM" id="MobiDB-lite"/>
    </source>
</evidence>
<dbReference type="Proteomes" id="UP000823561">
    <property type="component" value="Chromosome 4"/>
</dbReference>
<keyword evidence="5" id="KW-1185">Reference proteome</keyword>
<dbReference type="Gene3D" id="1.10.720.40">
    <property type="match status" value="1"/>
</dbReference>
<gene>
    <name evidence="4" type="ORF">AALO_G00051380</name>
</gene>
<dbReference type="InterPro" id="IPR051656">
    <property type="entry name" value="LEM_domain"/>
</dbReference>
<evidence type="ECO:0000313" key="4">
    <source>
        <dbReference type="EMBL" id="KAG5282020.1"/>
    </source>
</evidence>
<accession>A0AAV6H7H3</accession>